<dbReference type="PROSITE" id="PS50297">
    <property type="entry name" value="ANK_REP_REGION"/>
    <property type="match status" value="2"/>
</dbReference>
<proteinExistence type="predicted"/>
<dbReference type="InterPro" id="IPR002110">
    <property type="entry name" value="Ankyrin_rpt"/>
</dbReference>
<dbReference type="Gene3D" id="1.25.40.20">
    <property type="entry name" value="Ankyrin repeat-containing domain"/>
    <property type="match status" value="2"/>
</dbReference>
<feature type="repeat" description="ANK" evidence="3">
    <location>
        <begin position="101"/>
        <end position="133"/>
    </location>
</feature>
<evidence type="ECO:0000313" key="4">
    <source>
        <dbReference type="EMBL" id="KAH0552161.1"/>
    </source>
</evidence>
<keyword evidence="5" id="KW-1185">Reference proteome</keyword>
<feature type="repeat" description="ANK" evidence="3">
    <location>
        <begin position="66"/>
        <end position="98"/>
    </location>
</feature>
<accession>A0AAV7IJM8</accession>
<evidence type="ECO:0000256" key="3">
    <source>
        <dbReference type="PROSITE-ProRule" id="PRU00023"/>
    </source>
</evidence>
<dbReference type="AlphaFoldDB" id="A0AAV7IJM8"/>
<keyword evidence="1" id="KW-0677">Repeat</keyword>
<evidence type="ECO:0000256" key="2">
    <source>
        <dbReference type="ARBA" id="ARBA00023043"/>
    </source>
</evidence>
<name>A0AAV7IJM8_COTGL</name>
<dbReference type="InterPro" id="IPR036770">
    <property type="entry name" value="Ankyrin_rpt-contain_sf"/>
</dbReference>
<dbReference type="SMART" id="SM00248">
    <property type="entry name" value="ANK"/>
    <property type="match status" value="5"/>
</dbReference>
<evidence type="ECO:0008006" key="6">
    <source>
        <dbReference type="Google" id="ProtNLM"/>
    </source>
</evidence>
<dbReference type="PROSITE" id="PS50088">
    <property type="entry name" value="ANK_REPEAT"/>
    <property type="match status" value="2"/>
</dbReference>
<dbReference type="PANTHER" id="PTHR24198:SF165">
    <property type="entry name" value="ANKYRIN REPEAT-CONTAINING PROTEIN-RELATED"/>
    <property type="match status" value="1"/>
</dbReference>
<keyword evidence="2 3" id="KW-0040">ANK repeat</keyword>
<gene>
    <name evidence="4" type="ORF">KQX54_006370</name>
</gene>
<organism evidence="4 5">
    <name type="scientific">Cotesia glomerata</name>
    <name type="common">Lepidopteran parasitic wasp</name>
    <name type="synonym">Apanteles glomeratus</name>
    <dbReference type="NCBI Taxonomy" id="32391"/>
    <lineage>
        <taxon>Eukaryota</taxon>
        <taxon>Metazoa</taxon>
        <taxon>Ecdysozoa</taxon>
        <taxon>Arthropoda</taxon>
        <taxon>Hexapoda</taxon>
        <taxon>Insecta</taxon>
        <taxon>Pterygota</taxon>
        <taxon>Neoptera</taxon>
        <taxon>Endopterygota</taxon>
        <taxon>Hymenoptera</taxon>
        <taxon>Apocrita</taxon>
        <taxon>Ichneumonoidea</taxon>
        <taxon>Braconidae</taxon>
        <taxon>Microgastrinae</taxon>
        <taxon>Cotesia</taxon>
    </lineage>
</organism>
<dbReference type="Pfam" id="PF12796">
    <property type="entry name" value="Ank_2"/>
    <property type="match status" value="1"/>
</dbReference>
<comment type="caution">
    <text evidence="4">The sequence shown here is derived from an EMBL/GenBank/DDBJ whole genome shotgun (WGS) entry which is preliminary data.</text>
</comment>
<reference evidence="4 5" key="1">
    <citation type="journal article" date="2021" name="J. Hered.">
        <title>A chromosome-level genome assembly of the parasitoid wasp, Cotesia glomerata (Hymenoptera: Braconidae).</title>
        <authorList>
            <person name="Pinto B.J."/>
            <person name="Weis J.J."/>
            <person name="Gamble T."/>
            <person name="Ode P.J."/>
            <person name="Paul R."/>
            <person name="Zaspel J.M."/>
        </authorList>
    </citation>
    <scope>NUCLEOTIDE SEQUENCE [LARGE SCALE GENOMIC DNA]</scope>
    <source>
        <strain evidence="4">CgM1</strain>
    </source>
</reference>
<dbReference type="Proteomes" id="UP000826195">
    <property type="component" value="Unassembled WGS sequence"/>
</dbReference>
<dbReference type="EMBL" id="JAHXZJ010001492">
    <property type="protein sequence ID" value="KAH0552161.1"/>
    <property type="molecule type" value="Genomic_DNA"/>
</dbReference>
<evidence type="ECO:0000313" key="5">
    <source>
        <dbReference type="Proteomes" id="UP000826195"/>
    </source>
</evidence>
<dbReference type="SUPFAM" id="SSF48403">
    <property type="entry name" value="Ankyrin repeat"/>
    <property type="match status" value="1"/>
</dbReference>
<dbReference type="PANTHER" id="PTHR24198">
    <property type="entry name" value="ANKYRIN REPEAT AND PROTEIN KINASE DOMAIN-CONTAINING PROTEIN"/>
    <property type="match status" value="1"/>
</dbReference>
<sequence>MAVNSFGLKDVEGLVKFGKLGVNSVFSWKNSQDISVLQFALMNWPEGFIDFILREINFDLNLNTALLNAALYVAIKEKKVDIVKMLVSSGADVNRTSGYRYRVLPLHQAIECRNYDIIEFLVTSGANVNANVSKVKVAMYCYNSSALTSAIFKHDTRLIELLLNNNATIDHGSAELLSTVRLAVSTKKVEILQLLKKFGAKFDVFKDGKLSVEFEAVLQQDKVNIFKFFVENCDFLDLADAHGNTLAHLAAKFHRCKILRYLLNCEMDIYVVNNDNSGLLDVVTNQNIQSMTHWPVVYSDLETLTILERHIIRLAAIGRFISENNSGTLDGDKSRILHEQCEKEIVKMKNTKINYCFDKEEIFTEFPIYGSMILEKLQRAIKRRELLKNTE</sequence>
<protein>
    <recommendedName>
        <fullName evidence="6">Ankyrin repeat protein</fullName>
    </recommendedName>
</protein>
<dbReference type="Pfam" id="PF13606">
    <property type="entry name" value="Ank_3"/>
    <property type="match status" value="1"/>
</dbReference>
<evidence type="ECO:0000256" key="1">
    <source>
        <dbReference type="ARBA" id="ARBA00022737"/>
    </source>
</evidence>